<dbReference type="EMBL" id="NIDE01000004">
    <property type="protein sequence ID" value="OWK43045.1"/>
    <property type="molecule type" value="Genomic_DNA"/>
</dbReference>
<dbReference type="Proteomes" id="UP000214646">
    <property type="component" value="Unassembled WGS sequence"/>
</dbReference>
<accession>A0A225E2Z0</accession>
<comment type="caution">
    <text evidence="1">The sequence shown here is derived from an EMBL/GenBank/DDBJ whole genome shotgun (WGS) entry which is preliminary data.</text>
</comment>
<gene>
    <name evidence="1" type="ORF">FRUB_02644</name>
</gene>
<dbReference type="RefSeq" id="WP_088253953.1">
    <property type="nucleotide sequence ID" value="NZ_NIDE01000004.1"/>
</dbReference>
<reference evidence="2" key="1">
    <citation type="submission" date="2017-06" db="EMBL/GenBank/DDBJ databases">
        <title>Genome analysis of Fimbriiglobus ruber SP5, the first member of the order Planctomycetales with confirmed chitinolytic capability.</title>
        <authorList>
            <person name="Ravin N.V."/>
            <person name="Rakitin A.L."/>
            <person name="Ivanova A.A."/>
            <person name="Beletsky A.V."/>
            <person name="Kulichevskaya I.S."/>
            <person name="Mardanov A.V."/>
            <person name="Dedysh S.N."/>
        </authorList>
    </citation>
    <scope>NUCLEOTIDE SEQUENCE [LARGE SCALE GENOMIC DNA]</scope>
    <source>
        <strain evidence="2">SP5</strain>
    </source>
</reference>
<organism evidence="1 2">
    <name type="scientific">Fimbriiglobus ruber</name>
    <dbReference type="NCBI Taxonomy" id="1908690"/>
    <lineage>
        <taxon>Bacteria</taxon>
        <taxon>Pseudomonadati</taxon>
        <taxon>Planctomycetota</taxon>
        <taxon>Planctomycetia</taxon>
        <taxon>Gemmatales</taxon>
        <taxon>Gemmataceae</taxon>
        <taxon>Fimbriiglobus</taxon>
    </lineage>
</organism>
<keyword evidence="2" id="KW-1185">Reference proteome</keyword>
<evidence type="ECO:0000313" key="1">
    <source>
        <dbReference type="EMBL" id="OWK43045.1"/>
    </source>
</evidence>
<name>A0A225E2Z0_9BACT</name>
<proteinExistence type="predicted"/>
<evidence type="ECO:0000313" key="2">
    <source>
        <dbReference type="Proteomes" id="UP000214646"/>
    </source>
</evidence>
<dbReference type="AlphaFoldDB" id="A0A225E2Z0"/>
<sequence>MSLLALLLVLFADDAGNTLAKKMFPAYLRDAREYSIAVDSAPKKAFELKSDPVFEWSNPTREGVQQGVVFLWLRDGRPAAIGSIFSQQDEKRPGRRVVHEFHALDPDKLVVTRPGDNQWKPRAGLARVALTDGPAPGATPAARLLQMRRLAQEFTGYSYSEEDKKQWDLRLLPTPLYRYPAAKTGVVDGALFTLVSSAGTDPEVILIVECREDAGKTRWEYACGRFSDRDLHVRRKDKEVWASVRSESNAFNNDPLHLYSLYADKVVSLDGQLLARVRVTPKVPWGEIVPLEGK</sequence>
<protein>
    <submittedName>
        <fullName evidence="1">Uncharacterized protein</fullName>
    </submittedName>
</protein>
<dbReference type="OrthoDB" id="242862at2"/>